<protein>
    <submittedName>
        <fullName evidence="9">Multidrug efflux SMR transporter</fullName>
    </submittedName>
</protein>
<dbReference type="SUPFAM" id="SSF103481">
    <property type="entry name" value="Multidrug resistance efflux transporter EmrE"/>
    <property type="match status" value="1"/>
</dbReference>
<evidence type="ECO:0000256" key="1">
    <source>
        <dbReference type="ARBA" id="ARBA00004651"/>
    </source>
</evidence>
<evidence type="ECO:0000256" key="8">
    <source>
        <dbReference type="SAM" id="Phobius"/>
    </source>
</evidence>
<evidence type="ECO:0000256" key="3">
    <source>
        <dbReference type="ARBA" id="ARBA00022475"/>
    </source>
</evidence>
<dbReference type="EMBL" id="JALAXI010000004">
    <property type="protein sequence ID" value="MCY9279402.1"/>
    <property type="molecule type" value="Genomic_DNA"/>
</dbReference>
<evidence type="ECO:0000256" key="2">
    <source>
        <dbReference type="ARBA" id="ARBA00022448"/>
    </source>
</evidence>
<comment type="caution">
    <text evidence="9">The sequence shown here is derived from an EMBL/GenBank/DDBJ whole genome shotgun (WGS) entry which is preliminary data.</text>
</comment>
<evidence type="ECO:0000256" key="4">
    <source>
        <dbReference type="ARBA" id="ARBA00022692"/>
    </source>
</evidence>
<dbReference type="Pfam" id="PF00893">
    <property type="entry name" value="Multi_Drug_Res"/>
    <property type="match status" value="1"/>
</dbReference>
<dbReference type="PANTHER" id="PTHR30561:SF0">
    <property type="entry name" value="GUANIDINIUM EXPORTER"/>
    <property type="match status" value="1"/>
</dbReference>
<dbReference type="AlphaFoldDB" id="A0AA90F2S3"/>
<evidence type="ECO:0000313" key="10">
    <source>
        <dbReference type="Proteomes" id="UP001066455"/>
    </source>
</evidence>
<proteinExistence type="inferred from homology"/>
<evidence type="ECO:0000313" key="9">
    <source>
        <dbReference type="EMBL" id="MCY9279402.1"/>
    </source>
</evidence>
<evidence type="ECO:0000256" key="6">
    <source>
        <dbReference type="ARBA" id="ARBA00023136"/>
    </source>
</evidence>
<keyword evidence="6 8" id="KW-0472">Membrane</keyword>
<sequence length="105" mass="11576">MMEWIYLIAAGLLEMLGVTMMNQFHKDKRLRWIFLLIIGFAASFFLLSLAMETLPMGTAYAVWTGIGTVGGALIGILFYGEPKDGKRIFFIALILGSAVGLKLIS</sequence>
<feature type="transmembrane region" description="Helical" evidence="8">
    <location>
        <begin position="57"/>
        <end position="80"/>
    </location>
</feature>
<dbReference type="InterPro" id="IPR037185">
    <property type="entry name" value="EmrE-like"/>
</dbReference>
<accession>A0AA90F2S3</accession>
<evidence type="ECO:0000256" key="5">
    <source>
        <dbReference type="ARBA" id="ARBA00022989"/>
    </source>
</evidence>
<dbReference type="InterPro" id="IPR000390">
    <property type="entry name" value="Small_drug/metabolite_transptr"/>
</dbReference>
<dbReference type="GO" id="GO:0022857">
    <property type="term" value="F:transmembrane transporter activity"/>
    <property type="evidence" value="ECO:0007669"/>
    <property type="project" value="InterPro"/>
</dbReference>
<organism evidence="9 10">
    <name type="scientific">Bacillus haynesii</name>
    <dbReference type="NCBI Taxonomy" id="1925021"/>
    <lineage>
        <taxon>Bacteria</taxon>
        <taxon>Bacillati</taxon>
        <taxon>Bacillota</taxon>
        <taxon>Bacilli</taxon>
        <taxon>Bacillales</taxon>
        <taxon>Bacillaceae</taxon>
        <taxon>Bacillus</taxon>
    </lineage>
</organism>
<dbReference type="GO" id="GO:0005886">
    <property type="term" value="C:plasma membrane"/>
    <property type="evidence" value="ECO:0007669"/>
    <property type="project" value="UniProtKB-SubCell"/>
</dbReference>
<comment type="subcellular location">
    <subcellularLocation>
        <location evidence="1 7">Cell membrane</location>
        <topology evidence="1 7">Multi-pass membrane protein</topology>
    </subcellularLocation>
</comment>
<name>A0AA90F2S3_9BACI</name>
<feature type="transmembrane region" description="Helical" evidence="8">
    <location>
        <begin position="32"/>
        <end position="51"/>
    </location>
</feature>
<keyword evidence="5 8" id="KW-1133">Transmembrane helix</keyword>
<keyword evidence="2" id="KW-0813">Transport</keyword>
<dbReference type="PANTHER" id="PTHR30561">
    <property type="entry name" value="SMR FAMILY PROTON-DEPENDENT DRUG EFFLUX TRANSPORTER SUGE"/>
    <property type="match status" value="1"/>
</dbReference>
<keyword evidence="4 7" id="KW-0812">Transmembrane</keyword>
<gene>
    <name evidence="9" type="ORF">MOE73_04920</name>
</gene>
<dbReference type="FunFam" id="1.10.3730.20:FF:000001">
    <property type="entry name" value="Quaternary ammonium compound resistance transporter SugE"/>
    <property type="match status" value="1"/>
</dbReference>
<reference evidence="9" key="1">
    <citation type="submission" date="2022-02" db="EMBL/GenBank/DDBJ databases">
        <title>Crop Bioprotection Bacillus Genome Sequencing.</title>
        <authorList>
            <person name="Dunlap C."/>
        </authorList>
    </citation>
    <scope>NUCLEOTIDE SEQUENCE</scope>
    <source>
        <strain evidence="9">T20C14</strain>
    </source>
</reference>
<evidence type="ECO:0000256" key="7">
    <source>
        <dbReference type="RuleBase" id="RU003942"/>
    </source>
</evidence>
<keyword evidence="3" id="KW-1003">Cell membrane</keyword>
<feature type="transmembrane region" description="Helical" evidence="8">
    <location>
        <begin position="87"/>
        <end position="104"/>
    </location>
</feature>
<dbReference type="Gene3D" id="1.10.3730.20">
    <property type="match status" value="1"/>
</dbReference>
<feature type="transmembrane region" description="Helical" evidence="8">
    <location>
        <begin position="6"/>
        <end position="25"/>
    </location>
</feature>
<dbReference type="InterPro" id="IPR045324">
    <property type="entry name" value="Small_multidrug_res"/>
</dbReference>
<dbReference type="Proteomes" id="UP001066455">
    <property type="component" value="Unassembled WGS sequence"/>
</dbReference>
<comment type="similarity">
    <text evidence="7">Belongs to the drug/metabolite transporter (DMT) superfamily. Small multidrug resistance (SMR) (TC 2.A.7.1) family.</text>
</comment>